<evidence type="ECO:0000256" key="3">
    <source>
        <dbReference type="ARBA" id="ARBA00023015"/>
    </source>
</evidence>
<keyword evidence="4" id="KW-0238">DNA-binding</keyword>
<comment type="caution">
    <text evidence="7">The sequence shown here is derived from an EMBL/GenBank/DDBJ whole genome shotgun (WGS) entry which is preliminary data.</text>
</comment>
<comment type="subcellular location">
    <subcellularLocation>
        <location evidence="1">Cytoplasm</location>
    </subcellularLocation>
</comment>
<protein>
    <submittedName>
        <fullName evidence="7">MarR family winged helix-turn-helix transcriptional regulator</fullName>
    </submittedName>
</protein>
<name>A0ABW5C4R2_9BACI</name>
<keyword evidence="3" id="KW-0805">Transcription regulation</keyword>
<dbReference type="RefSeq" id="WP_247345948.1">
    <property type="nucleotide sequence ID" value="NZ_CP095550.1"/>
</dbReference>
<dbReference type="PROSITE" id="PS50995">
    <property type="entry name" value="HTH_MARR_2"/>
    <property type="match status" value="1"/>
</dbReference>
<evidence type="ECO:0000256" key="4">
    <source>
        <dbReference type="ARBA" id="ARBA00023125"/>
    </source>
</evidence>
<dbReference type="SMART" id="SM00347">
    <property type="entry name" value="HTH_MARR"/>
    <property type="match status" value="1"/>
</dbReference>
<dbReference type="InterPro" id="IPR036390">
    <property type="entry name" value="WH_DNA-bd_sf"/>
</dbReference>
<dbReference type="InterPro" id="IPR039422">
    <property type="entry name" value="MarR/SlyA-like"/>
</dbReference>
<dbReference type="PANTHER" id="PTHR33164">
    <property type="entry name" value="TRANSCRIPTIONAL REGULATOR, MARR FAMILY"/>
    <property type="match status" value="1"/>
</dbReference>
<accession>A0ABW5C4R2</accession>
<dbReference type="Pfam" id="PF22381">
    <property type="entry name" value="Staph_reg_Sar_Rot"/>
    <property type="match status" value="1"/>
</dbReference>
<organism evidence="7 8">
    <name type="scientific">Metabacillus endolithicus</name>
    <dbReference type="NCBI Taxonomy" id="1535204"/>
    <lineage>
        <taxon>Bacteria</taxon>
        <taxon>Bacillati</taxon>
        <taxon>Bacillota</taxon>
        <taxon>Bacilli</taxon>
        <taxon>Bacillales</taxon>
        <taxon>Bacillaceae</taxon>
        <taxon>Metabacillus</taxon>
    </lineage>
</organism>
<dbReference type="SUPFAM" id="SSF46785">
    <property type="entry name" value="Winged helix' DNA-binding domain"/>
    <property type="match status" value="1"/>
</dbReference>
<proteinExistence type="predicted"/>
<dbReference type="InterPro" id="IPR000835">
    <property type="entry name" value="HTH_MarR-typ"/>
</dbReference>
<evidence type="ECO:0000256" key="5">
    <source>
        <dbReference type="ARBA" id="ARBA00023163"/>
    </source>
</evidence>
<dbReference type="Proteomes" id="UP001597318">
    <property type="component" value="Unassembled WGS sequence"/>
</dbReference>
<evidence type="ECO:0000313" key="8">
    <source>
        <dbReference type="Proteomes" id="UP001597318"/>
    </source>
</evidence>
<dbReference type="PRINTS" id="PR00598">
    <property type="entry name" value="HTHMARR"/>
</dbReference>
<evidence type="ECO:0000259" key="6">
    <source>
        <dbReference type="PROSITE" id="PS50995"/>
    </source>
</evidence>
<keyword evidence="2" id="KW-0963">Cytoplasm</keyword>
<gene>
    <name evidence="7" type="ORF">ACFSKK_20465</name>
</gene>
<feature type="domain" description="HTH marR-type" evidence="6">
    <location>
        <begin position="10"/>
        <end position="140"/>
    </location>
</feature>
<dbReference type="Gene3D" id="1.10.10.10">
    <property type="entry name" value="Winged helix-like DNA-binding domain superfamily/Winged helix DNA-binding domain"/>
    <property type="match status" value="1"/>
</dbReference>
<evidence type="ECO:0000256" key="1">
    <source>
        <dbReference type="ARBA" id="ARBA00004496"/>
    </source>
</evidence>
<evidence type="ECO:0000313" key="7">
    <source>
        <dbReference type="EMBL" id="MFD2216066.1"/>
    </source>
</evidence>
<keyword evidence="8" id="KW-1185">Reference proteome</keyword>
<dbReference type="InterPro" id="IPR055166">
    <property type="entry name" value="Transc_reg_Sar_Rot_HTH"/>
</dbReference>
<sequence>MENNEELKLENQLCFSLYACSRAILRLYRPFLDEMNLTYPQYLVLLVLWEKQQSSVKELGELLELDSGTLTPMLKRMETAELIERKRDKADERVVLVTITEKGTSIKEKAACVPQSLLNTSGMSVEEILALNKAIKHLSHQVHSAL</sequence>
<reference evidence="8" key="1">
    <citation type="journal article" date="2019" name="Int. J. Syst. Evol. Microbiol.">
        <title>The Global Catalogue of Microorganisms (GCM) 10K type strain sequencing project: providing services to taxonomists for standard genome sequencing and annotation.</title>
        <authorList>
            <consortium name="The Broad Institute Genomics Platform"/>
            <consortium name="The Broad Institute Genome Sequencing Center for Infectious Disease"/>
            <person name="Wu L."/>
            <person name="Ma J."/>
        </authorList>
    </citation>
    <scope>NUCLEOTIDE SEQUENCE [LARGE SCALE GENOMIC DNA]</scope>
    <source>
        <strain evidence="8">CGMCC 1.15474</strain>
    </source>
</reference>
<dbReference type="InterPro" id="IPR036388">
    <property type="entry name" value="WH-like_DNA-bd_sf"/>
</dbReference>
<dbReference type="EMBL" id="JBHUIK010000005">
    <property type="protein sequence ID" value="MFD2216066.1"/>
    <property type="molecule type" value="Genomic_DNA"/>
</dbReference>
<evidence type="ECO:0000256" key="2">
    <source>
        <dbReference type="ARBA" id="ARBA00022490"/>
    </source>
</evidence>
<keyword evidence="5" id="KW-0804">Transcription</keyword>
<dbReference type="PANTHER" id="PTHR33164:SF5">
    <property type="entry name" value="ORGANIC HYDROPEROXIDE RESISTANCE TRANSCRIPTIONAL REGULATOR"/>
    <property type="match status" value="1"/>
</dbReference>